<protein>
    <submittedName>
        <fullName evidence="1">Uncharacterized protein</fullName>
    </submittedName>
</protein>
<dbReference type="EnsemblPlants" id="Kaladp0039s0190.1.v1.1">
    <property type="protein sequence ID" value="Kaladp0039s0190.1.v1.1.CDS.1"/>
    <property type="gene ID" value="Kaladp0039s0190.v1.1"/>
</dbReference>
<dbReference type="AlphaFoldDB" id="A0A7N0ZV73"/>
<sequence>MVIRSLHLYKHIDPLLHFITKTQQQIPRSQDQIFLLLYHPLTLRPVKMAMNGGSRMVSGINLSRGLSSGRPIPKRGQVKLAIVAGLAHTLAAAISTLAGRRAGAMSN</sequence>
<evidence type="ECO:0000313" key="1">
    <source>
        <dbReference type="EnsemblPlants" id="Kaladp0039s0190.1.v1.1.CDS.1"/>
    </source>
</evidence>
<dbReference type="Gramene" id="Kaladp0039s0190.1.v1.1">
    <property type="protein sequence ID" value="Kaladp0039s0190.1.v1.1.CDS.1"/>
    <property type="gene ID" value="Kaladp0039s0190.v1.1"/>
</dbReference>
<proteinExistence type="predicted"/>
<name>A0A7N0ZV73_KALFE</name>
<reference evidence="1" key="1">
    <citation type="submission" date="2021-01" db="UniProtKB">
        <authorList>
            <consortium name="EnsemblPlants"/>
        </authorList>
    </citation>
    <scope>IDENTIFICATION</scope>
</reference>
<organism evidence="1 2">
    <name type="scientific">Kalanchoe fedtschenkoi</name>
    <name type="common">Lavender scallops</name>
    <name type="synonym">South American air plant</name>
    <dbReference type="NCBI Taxonomy" id="63787"/>
    <lineage>
        <taxon>Eukaryota</taxon>
        <taxon>Viridiplantae</taxon>
        <taxon>Streptophyta</taxon>
        <taxon>Embryophyta</taxon>
        <taxon>Tracheophyta</taxon>
        <taxon>Spermatophyta</taxon>
        <taxon>Magnoliopsida</taxon>
        <taxon>eudicotyledons</taxon>
        <taxon>Gunneridae</taxon>
        <taxon>Pentapetalae</taxon>
        <taxon>Saxifragales</taxon>
        <taxon>Crassulaceae</taxon>
        <taxon>Kalanchoe</taxon>
    </lineage>
</organism>
<evidence type="ECO:0000313" key="2">
    <source>
        <dbReference type="Proteomes" id="UP000594263"/>
    </source>
</evidence>
<dbReference type="Proteomes" id="UP000594263">
    <property type="component" value="Unplaced"/>
</dbReference>
<keyword evidence="2" id="KW-1185">Reference proteome</keyword>
<accession>A0A7N0ZV73</accession>
<dbReference type="PANTHER" id="PTHR36615:SF7">
    <property type="entry name" value="PROTEIN, PUTATIVE-RELATED"/>
    <property type="match status" value="1"/>
</dbReference>
<dbReference type="PANTHER" id="PTHR36615">
    <property type="entry name" value="PROTEIN, PUTATIVE-RELATED"/>
    <property type="match status" value="1"/>
</dbReference>